<evidence type="ECO:0000256" key="1">
    <source>
        <dbReference type="ARBA" id="ARBA00022833"/>
    </source>
</evidence>
<keyword evidence="3" id="KW-0687">Ribonucleoprotein</keyword>
<accession>A0A804N335</accession>
<dbReference type="InParanoid" id="A0A804N335"/>
<keyword evidence="6" id="KW-1185">Reference proteome</keyword>
<dbReference type="Gramene" id="Zm00001eb131040_T001">
    <property type="protein sequence ID" value="Zm00001eb131040_P001"/>
    <property type="gene ID" value="Zm00001eb131040"/>
</dbReference>
<name>A0A804N335_MAIZE</name>
<feature type="domain" description="Small ribosomal subunit protein eS31" evidence="4">
    <location>
        <begin position="19"/>
        <end position="41"/>
    </location>
</feature>
<dbReference type="Proteomes" id="UP000007305">
    <property type="component" value="Chromosome 3"/>
</dbReference>
<dbReference type="GO" id="GO:0003735">
    <property type="term" value="F:structural constituent of ribosome"/>
    <property type="evidence" value="ECO:0007669"/>
    <property type="project" value="InterPro"/>
</dbReference>
<reference evidence="5" key="2">
    <citation type="submission" date="2019-07" db="EMBL/GenBank/DDBJ databases">
        <authorList>
            <person name="Seetharam A."/>
            <person name="Woodhouse M."/>
            <person name="Cannon E."/>
        </authorList>
    </citation>
    <scope>NUCLEOTIDE SEQUENCE [LARGE SCALE GENOMIC DNA]</scope>
    <source>
        <strain evidence="5">cv. B73</strain>
    </source>
</reference>
<dbReference type="InterPro" id="IPR038582">
    <property type="entry name" value="Ribosomal_eS31_euk-type_sf"/>
</dbReference>
<dbReference type="GO" id="GO:0005840">
    <property type="term" value="C:ribosome"/>
    <property type="evidence" value="ECO:0007669"/>
    <property type="project" value="UniProtKB-KW"/>
</dbReference>
<organism evidence="5 6">
    <name type="scientific">Zea mays</name>
    <name type="common">Maize</name>
    <dbReference type="NCBI Taxonomy" id="4577"/>
    <lineage>
        <taxon>Eukaryota</taxon>
        <taxon>Viridiplantae</taxon>
        <taxon>Streptophyta</taxon>
        <taxon>Embryophyta</taxon>
        <taxon>Tracheophyta</taxon>
        <taxon>Spermatophyta</taxon>
        <taxon>Magnoliopsida</taxon>
        <taxon>Liliopsida</taxon>
        <taxon>Poales</taxon>
        <taxon>Poaceae</taxon>
        <taxon>PACMAD clade</taxon>
        <taxon>Panicoideae</taxon>
        <taxon>Andropogonodae</taxon>
        <taxon>Andropogoneae</taxon>
        <taxon>Tripsacinae</taxon>
        <taxon>Zea</taxon>
    </lineage>
</organism>
<dbReference type="EnsemblPlants" id="Zm00001eb131040_T001">
    <property type="protein sequence ID" value="Zm00001eb131040_P001"/>
    <property type="gene ID" value="Zm00001eb131040"/>
</dbReference>
<protein>
    <recommendedName>
        <fullName evidence="4">Small ribosomal subunit protein eS31 domain-containing protein</fullName>
    </recommendedName>
</protein>
<reference evidence="5" key="3">
    <citation type="submission" date="2021-05" db="UniProtKB">
        <authorList>
            <consortium name="EnsemblPlants"/>
        </authorList>
    </citation>
    <scope>IDENTIFICATION</scope>
    <source>
        <strain evidence="5">cv. B73</strain>
    </source>
</reference>
<evidence type="ECO:0000313" key="6">
    <source>
        <dbReference type="Proteomes" id="UP000007305"/>
    </source>
</evidence>
<dbReference type="GO" id="GO:1990904">
    <property type="term" value="C:ribonucleoprotein complex"/>
    <property type="evidence" value="ECO:0007669"/>
    <property type="project" value="UniProtKB-KW"/>
</dbReference>
<proteinExistence type="predicted"/>
<evidence type="ECO:0000313" key="5">
    <source>
        <dbReference type="EnsemblPlants" id="Zm00001eb131040_P001"/>
    </source>
</evidence>
<dbReference type="InterPro" id="IPR002906">
    <property type="entry name" value="Ribosomal_eS31"/>
</dbReference>
<keyword evidence="1" id="KW-0862">Zinc</keyword>
<evidence type="ECO:0000256" key="2">
    <source>
        <dbReference type="ARBA" id="ARBA00022980"/>
    </source>
</evidence>
<dbReference type="Pfam" id="PF01599">
    <property type="entry name" value="Ribosomal_S27"/>
    <property type="match status" value="1"/>
</dbReference>
<evidence type="ECO:0000259" key="4">
    <source>
        <dbReference type="Pfam" id="PF01599"/>
    </source>
</evidence>
<dbReference type="GO" id="GO:0006412">
    <property type="term" value="P:translation"/>
    <property type="evidence" value="ECO:0007669"/>
    <property type="project" value="InterPro"/>
</dbReference>
<keyword evidence="2" id="KW-0689">Ribosomal protein</keyword>
<reference evidence="6" key="1">
    <citation type="submission" date="2015-12" db="EMBL/GenBank/DDBJ databases">
        <title>Update maize B73 reference genome by single molecule sequencing technologies.</title>
        <authorList>
            <consortium name="Maize Genome Sequencing Project"/>
            <person name="Ware D."/>
        </authorList>
    </citation>
    <scope>NUCLEOTIDE SEQUENCE [LARGE SCALE GENOMIC DNA]</scope>
    <source>
        <strain evidence="6">cv. B73</strain>
    </source>
</reference>
<sequence>MYTKPKKIKNKYKKVKLAVLQFYKVDDATVKVTGLRKECPTPSVMRGCSWPTTSTATTAVGRRCIFF</sequence>
<dbReference type="Gene3D" id="6.20.50.150">
    <property type="match status" value="1"/>
</dbReference>
<evidence type="ECO:0000256" key="3">
    <source>
        <dbReference type="ARBA" id="ARBA00023274"/>
    </source>
</evidence>
<dbReference type="AlphaFoldDB" id="A0A804N335"/>